<dbReference type="Proteomes" id="UP000008130">
    <property type="component" value="Chromosome"/>
</dbReference>
<accession>F2J207</accession>
<keyword evidence="3" id="KW-1185">Reference proteome</keyword>
<dbReference type="RefSeq" id="WP_013651090.1">
    <property type="nucleotide sequence ID" value="NC_015259.1"/>
</dbReference>
<dbReference type="OrthoDB" id="7676714at2"/>
<feature type="transmembrane region" description="Helical" evidence="1">
    <location>
        <begin position="70"/>
        <end position="92"/>
    </location>
</feature>
<sequence>MFMAIVERTIALASRRAGTLLGTGWAYMLLLLAVNLALSNAVAPGASFTTGSYMTEPLATSGAATGDRVAGLRILALLANVLIGFSIAVAYTRRILIDARDFFLVANARTLKVIFNQILLALIGLLALIPLFLIAGLVGLITAGAGFLAFFAAPFVALMLVQRFSMILPAAAVDDPLTLRDSWTATRGMGWAMAFAALLASAVLACLVGLWALLLYGIDALLPADPVTAQLRSAAFPMGTMTLAVWVFASLHATCYGLIRERFAEKVGLTRDIRARADARREAARAVRVARLPGRAE</sequence>
<gene>
    <name evidence="2" type="ordered locus">SL003B_0331</name>
</gene>
<proteinExistence type="predicted"/>
<feature type="transmembrane region" description="Helical" evidence="1">
    <location>
        <begin position="140"/>
        <end position="161"/>
    </location>
</feature>
<keyword evidence="1" id="KW-0812">Transmembrane</keyword>
<protein>
    <submittedName>
        <fullName evidence="2">4-hydroxy-3-methylbut-2-en-1-yl diphosphate synthase</fullName>
    </submittedName>
</protein>
<feature type="transmembrane region" description="Helical" evidence="1">
    <location>
        <begin position="20"/>
        <end position="38"/>
    </location>
</feature>
<feature type="transmembrane region" description="Helical" evidence="1">
    <location>
        <begin position="190"/>
        <end position="214"/>
    </location>
</feature>
<evidence type="ECO:0000256" key="1">
    <source>
        <dbReference type="SAM" id="Phobius"/>
    </source>
</evidence>
<feature type="transmembrane region" description="Helical" evidence="1">
    <location>
        <begin position="113"/>
        <end position="134"/>
    </location>
</feature>
<dbReference type="STRING" id="991905.SL003B_0331"/>
<dbReference type="HOGENOM" id="CLU_929958_0_0_5"/>
<dbReference type="PATRIC" id="fig|991905.3.peg.336"/>
<dbReference type="KEGG" id="pgv:SL003B_0331"/>
<feature type="transmembrane region" description="Helical" evidence="1">
    <location>
        <begin position="234"/>
        <end position="259"/>
    </location>
</feature>
<name>F2J207_POLGS</name>
<dbReference type="AlphaFoldDB" id="F2J207"/>
<evidence type="ECO:0000313" key="3">
    <source>
        <dbReference type="Proteomes" id="UP000008130"/>
    </source>
</evidence>
<keyword evidence="1" id="KW-1133">Transmembrane helix</keyword>
<keyword evidence="1" id="KW-0472">Membrane</keyword>
<reference evidence="2 3" key="1">
    <citation type="journal article" date="2011" name="J. Bacteriol.">
        <title>Complete genome sequence of Polymorphum gilvum SL003B-26A1T, a crude oil-degrading bacterium from oil-polluted saline soil.</title>
        <authorList>
            <person name="Li S.G."/>
            <person name="Tang Y.Q."/>
            <person name="Nie Y."/>
            <person name="Cai M."/>
            <person name="Wu X.L."/>
        </authorList>
    </citation>
    <scope>NUCLEOTIDE SEQUENCE [LARGE SCALE GENOMIC DNA]</scope>
    <source>
        <strain evidence="3">LMG 25793 / CGMCC 1.9160 / SL003B-26A1</strain>
    </source>
</reference>
<organism evidence="2 3">
    <name type="scientific">Polymorphum gilvum (strain LMG 25793 / CGMCC 1.9160 / SL003B-26A1)</name>
    <dbReference type="NCBI Taxonomy" id="991905"/>
    <lineage>
        <taxon>Bacteria</taxon>
        <taxon>Pseudomonadati</taxon>
        <taxon>Pseudomonadota</taxon>
        <taxon>Alphaproteobacteria</taxon>
        <taxon>Rhodobacterales</taxon>
        <taxon>Paracoccaceae</taxon>
        <taxon>Polymorphum</taxon>
    </lineage>
</organism>
<dbReference type="EMBL" id="CP002568">
    <property type="protein sequence ID" value="ADZ68767.1"/>
    <property type="molecule type" value="Genomic_DNA"/>
</dbReference>
<dbReference type="eggNOG" id="ENOG502Z98C">
    <property type="taxonomic scope" value="Bacteria"/>
</dbReference>
<evidence type="ECO:0000313" key="2">
    <source>
        <dbReference type="EMBL" id="ADZ68767.1"/>
    </source>
</evidence>